<gene>
    <name evidence="2" type="ORF">GPM918_LOCUS39561</name>
    <name evidence="3" type="ORF">SRO942_LOCUS40442</name>
</gene>
<dbReference type="Proteomes" id="UP000681722">
    <property type="component" value="Unassembled WGS sequence"/>
</dbReference>
<dbReference type="EMBL" id="CAJNOQ010027914">
    <property type="protein sequence ID" value="CAF1557389.1"/>
    <property type="molecule type" value="Genomic_DNA"/>
</dbReference>
<keyword evidence="1" id="KW-0732">Signal</keyword>
<accession>A0A815XH30</accession>
<protein>
    <submittedName>
        <fullName evidence="2">Uncharacterized protein</fullName>
    </submittedName>
</protein>
<dbReference type="Proteomes" id="UP000663829">
    <property type="component" value="Unassembled WGS sequence"/>
</dbReference>
<feature type="chain" id="PRO_5035608099" evidence="1">
    <location>
        <begin position="21"/>
        <end position="194"/>
    </location>
</feature>
<dbReference type="AlphaFoldDB" id="A0A815XH30"/>
<feature type="signal peptide" evidence="1">
    <location>
        <begin position="1"/>
        <end position="20"/>
    </location>
</feature>
<proteinExistence type="predicted"/>
<dbReference type="EMBL" id="CAJOBC010093633">
    <property type="protein sequence ID" value="CAF4418659.1"/>
    <property type="molecule type" value="Genomic_DNA"/>
</dbReference>
<evidence type="ECO:0000313" key="3">
    <source>
        <dbReference type="EMBL" id="CAF4418659.1"/>
    </source>
</evidence>
<sequence length="194" mass="22160">MNFNIFLVLILLTAAHIAESRSSRHRLLNQRLYHDNNPGERYGYHRLANNGFGNFGGRTHSGHFIIPQNNDFDGLRNGIDFPVDDDFHGVTGSGAYTQDAFNVYYNGKKVEGLKALFFKDLGYGYAKDNWDVWLRGRKIPGAKASSFELLEDGYAKDTWTVYFMGKPVEGLKPIFFKNLGKYYRRQNTAILVAF</sequence>
<dbReference type="Pfam" id="PF13644">
    <property type="entry name" value="DKNYY"/>
    <property type="match status" value="1"/>
</dbReference>
<name>A0A815XH30_9BILA</name>
<keyword evidence="4" id="KW-1185">Reference proteome</keyword>
<evidence type="ECO:0000313" key="4">
    <source>
        <dbReference type="Proteomes" id="UP000663829"/>
    </source>
</evidence>
<evidence type="ECO:0000256" key="1">
    <source>
        <dbReference type="SAM" id="SignalP"/>
    </source>
</evidence>
<dbReference type="InterPro" id="IPR027375">
    <property type="entry name" value="DKNYY"/>
</dbReference>
<organism evidence="2 4">
    <name type="scientific">Didymodactylos carnosus</name>
    <dbReference type="NCBI Taxonomy" id="1234261"/>
    <lineage>
        <taxon>Eukaryota</taxon>
        <taxon>Metazoa</taxon>
        <taxon>Spiralia</taxon>
        <taxon>Gnathifera</taxon>
        <taxon>Rotifera</taxon>
        <taxon>Eurotatoria</taxon>
        <taxon>Bdelloidea</taxon>
        <taxon>Philodinida</taxon>
        <taxon>Philodinidae</taxon>
        <taxon>Didymodactylos</taxon>
    </lineage>
</organism>
<reference evidence="2" key="1">
    <citation type="submission" date="2021-02" db="EMBL/GenBank/DDBJ databases">
        <authorList>
            <person name="Nowell W R."/>
        </authorList>
    </citation>
    <scope>NUCLEOTIDE SEQUENCE</scope>
</reference>
<evidence type="ECO:0000313" key="2">
    <source>
        <dbReference type="EMBL" id="CAF1557389.1"/>
    </source>
</evidence>
<comment type="caution">
    <text evidence="2">The sequence shown here is derived from an EMBL/GenBank/DDBJ whole genome shotgun (WGS) entry which is preliminary data.</text>
</comment>